<dbReference type="SUPFAM" id="SSF103473">
    <property type="entry name" value="MFS general substrate transporter"/>
    <property type="match status" value="1"/>
</dbReference>
<keyword evidence="4 7" id="KW-0812">Transmembrane</keyword>
<feature type="transmembrane region" description="Helical" evidence="7">
    <location>
        <begin position="49"/>
        <end position="73"/>
    </location>
</feature>
<dbReference type="Gene3D" id="1.20.1250.20">
    <property type="entry name" value="MFS general substrate transporter like domains"/>
    <property type="match status" value="1"/>
</dbReference>
<name>A0ABU1JY50_9PROT</name>
<feature type="transmembrane region" description="Helical" evidence="7">
    <location>
        <begin position="185"/>
        <end position="204"/>
    </location>
</feature>
<feature type="transmembrane region" description="Helical" evidence="7">
    <location>
        <begin position="370"/>
        <end position="393"/>
    </location>
</feature>
<dbReference type="Proteomes" id="UP001262410">
    <property type="component" value="Unassembled WGS sequence"/>
</dbReference>
<gene>
    <name evidence="9" type="ORF">E9232_006104</name>
</gene>
<reference evidence="9 10" key="1">
    <citation type="submission" date="2023-07" db="EMBL/GenBank/DDBJ databases">
        <title>Sorghum-associated microbial communities from plants grown in Nebraska, USA.</title>
        <authorList>
            <person name="Schachtman D."/>
        </authorList>
    </citation>
    <scope>NUCLEOTIDE SEQUENCE [LARGE SCALE GENOMIC DNA]</scope>
    <source>
        <strain evidence="9 10">584</strain>
    </source>
</reference>
<organism evidence="9 10">
    <name type="scientific">Inquilinus ginsengisoli</name>
    <dbReference type="NCBI Taxonomy" id="363840"/>
    <lineage>
        <taxon>Bacteria</taxon>
        <taxon>Pseudomonadati</taxon>
        <taxon>Pseudomonadota</taxon>
        <taxon>Alphaproteobacteria</taxon>
        <taxon>Rhodospirillales</taxon>
        <taxon>Rhodospirillaceae</taxon>
        <taxon>Inquilinus</taxon>
    </lineage>
</organism>
<keyword evidence="5 7" id="KW-1133">Transmembrane helix</keyword>
<dbReference type="InterPro" id="IPR011701">
    <property type="entry name" value="MFS"/>
</dbReference>
<proteinExistence type="predicted"/>
<dbReference type="InterPro" id="IPR020846">
    <property type="entry name" value="MFS_dom"/>
</dbReference>
<keyword evidence="2" id="KW-0813">Transport</keyword>
<keyword evidence="3" id="KW-1003">Cell membrane</keyword>
<feature type="transmembrane region" description="Helical" evidence="7">
    <location>
        <begin position="399"/>
        <end position="417"/>
    </location>
</feature>
<comment type="caution">
    <text evidence="9">The sequence shown here is derived from an EMBL/GenBank/DDBJ whole genome shotgun (WGS) entry which is preliminary data.</text>
</comment>
<feature type="transmembrane region" description="Helical" evidence="7">
    <location>
        <begin position="150"/>
        <end position="173"/>
    </location>
</feature>
<evidence type="ECO:0000256" key="5">
    <source>
        <dbReference type="ARBA" id="ARBA00022989"/>
    </source>
</evidence>
<dbReference type="PROSITE" id="PS00217">
    <property type="entry name" value="SUGAR_TRANSPORT_2"/>
    <property type="match status" value="1"/>
</dbReference>
<feature type="transmembrane region" description="Helical" evidence="7">
    <location>
        <begin position="85"/>
        <end position="106"/>
    </location>
</feature>
<dbReference type="PROSITE" id="PS00216">
    <property type="entry name" value="SUGAR_TRANSPORT_1"/>
    <property type="match status" value="1"/>
</dbReference>
<feature type="transmembrane region" description="Helical" evidence="7">
    <location>
        <begin position="112"/>
        <end position="138"/>
    </location>
</feature>
<evidence type="ECO:0000256" key="2">
    <source>
        <dbReference type="ARBA" id="ARBA00022448"/>
    </source>
</evidence>
<evidence type="ECO:0000313" key="9">
    <source>
        <dbReference type="EMBL" id="MDR6293553.1"/>
    </source>
</evidence>
<keyword evidence="10" id="KW-1185">Reference proteome</keyword>
<evidence type="ECO:0000313" key="10">
    <source>
        <dbReference type="Proteomes" id="UP001262410"/>
    </source>
</evidence>
<evidence type="ECO:0000256" key="3">
    <source>
        <dbReference type="ARBA" id="ARBA00022475"/>
    </source>
</evidence>
<feature type="transmembrane region" description="Helical" evidence="7">
    <location>
        <begin position="253"/>
        <end position="273"/>
    </location>
</feature>
<evidence type="ECO:0000256" key="4">
    <source>
        <dbReference type="ARBA" id="ARBA00022692"/>
    </source>
</evidence>
<feature type="transmembrane region" description="Helical" evidence="7">
    <location>
        <begin position="336"/>
        <end position="358"/>
    </location>
</feature>
<keyword evidence="6 7" id="KW-0472">Membrane</keyword>
<dbReference type="InterPro" id="IPR005829">
    <property type="entry name" value="Sugar_transporter_CS"/>
</dbReference>
<dbReference type="Pfam" id="PF07690">
    <property type="entry name" value="MFS_1"/>
    <property type="match status" value="1"/>
</dbReference>
<feature type="transmembrane region" description="Helical" evidence="7">
    <location>
        <begin position="306"/>
        <end position="324"/>
    </location>
</feature>
<dbReference type="PANTHER" id="PTHR43045:SF1">
    <property type="entry name" value="SHIKIMATE TRANSPORTER"/>
    <property type="match status" value="1"/>
</dbReference>
<sequence length="444" mass="46907">MGQGRIAERVRLLFASAVGTIIEWYDFFIFATCAVLVFDKAFFPTEDPLVGVVLSLSTFAIGFVARPLGGLVFGALGDRIGRKNALVVSLLLMGAATFCMGLLPTYASVGGLAPVLLVALRILQGIAVGGEATGALLIVAESMPGKRRGFWTSFPMIGGPAANVLAAATVALITARLGEAAFVDWAWRLPFLFSIVLVALGLWMRSRIEESPVFAELAAKRREVPPAPLAETFRGFWRPMGQVFLVKAAENTLFYLFTTFFLVLVVKFIGLARGVGVDALFWGSILEVVVIMAAAYASDVIGRRPVMLLGLAGGIGASVLLFTLPPGAAPETVLHVTLLTLTCHGIIVGSMSAFFTELFPTRVRYTAMSVSYQVASVVGGSVAPLIGTLLLGWTGTPQAVAIYAGLMAVPGIICVLLSRETRGTDLAAVEAAEPAPVGLPQRSR</sequence>
<comment type="subcellular location">
    <subcellularLocation>
        <location evidence="1">Cell membrane</location>
        <topology evidence="1">Multi-pass membrane protein</topology>
    </subcellularLocation>
</comment>
<evidence type="ECO:0000256" key="7">
    <source>
        <dbReference type="SAM" id="Phobius"/>
    </source>
</evidence>
<feature type="transmembrane region" description="Helical" evidence="7">
    <location>
        <begin position="279"/>
        <end position="297"/>
    </location>
</feature>
<feature type="domain" description="Major facilitator superfamily (MFS) profile" evidence="8">
    <location>
        <begin position="12"/>
        <end position="422"/>
    </location>
</feature>
<evidence type="ECO:0000256" key="6">
    <source>
        <dbReference type="ARBA" id="ARBA00023136"/>
    </source>
</evidence>
<evidence type="ECO:0000256" key="1">
    <source>
        <dbReference type="ARBA" id="ARBA00004651"/>
    </source>
</evidence>
<protein>
    <submittedName>
        <fullName evidence="9">MFS family permease</fullName>
    </submittedName>
</protein>
<evidence type="ECO:0000259" key="8">
    <source>
        <dbReference type="PROSITE" id="PS50850"/>
    </source>
</evidence>
<dbReference type="RefSeq" id="WP_309800614.1">
    <property type="nucleotide sequence ID" value="NZ_JAVDPW010000012.1"/>
</dbReference>
<dbReference type="PANTHER" id="PTHR43045">
    <property type="entry name" value="SHIKIMATE TRANSPORTER"/>
    <property type="match status" value="1"/>
</dbReference>
<dbReference type="PROSITE" id="PS50850">
    <property type="entry name" value="MFS"/>
    <property type="match status" value="1"/>
</dbReference>
<feature type="transmembrane region" description="Helical" evidence="7">
    <location>
        <begin position="12"/>
        <end position="37"/>
    </location>
</feature>
<dbReference type="EMBL" id="JAVDPW010000012">
    <property type="protein sequence ID" value="MDR6293553.1"/>
    <property type="molecule type" value="Genomic_DNA"/>
</dbReference>
<dbReference type="InterPro" id="IPR036259">
    <property type="entry name" value="MFS_trans_sf"/>
</dbReference>
<dbReference type="CDD" id="cd17369">
    <property type="entry name" value="MFS_ShiA_like"/>
    <property type="match status" value="1"/>
</dbReference>
<accession>A0ABU1JY50</accession>